<feature type="compositionally biased region" description="Basic residues" evidence="1">
    <location>
        <begin position="60"/>
        <end position="73"/>
    </location>
</feature>
<reference evidence="3 4" key="1">
    <citation type="submission" date="2024-02" db="EMBL/GenBank/DDBJ databases">
        <title>Chromosome-scale genome assembly of the rough periwinkle Littorina saxatilis.</title>
        <authorList>
            <person name="De Jode A."/>
            <person name="Faria R."/>
            <person name="Formenti G."/>
            <person name="Sims Y."/>
            <person name="Smith T.P."/>
            <person name="Tracey A."/>
            <person name="Wood J.M.D."/>
            <person name="Zagrodzka Z.B."/>
            <person name="Johannesson K."/>
            <person name="Butlin R.K."/>
            <person name="Leder E.H."/>
        </authorList>
    </citation>
    <scope>NUCLEOTIDE SEQUENCE [LARGE SCALE GENOMIC DNA]</scope>
    <source>
        <strain evidence="3">Snail1</strain>
        <tissue evidence="3">Muscle</tissue>
    </source>
</reference>
<comment type="caution">
    <text evidence="3">The sequence shown here is derived from an EMBL/GenBank/DDBJ whole genome shotgun (WGS) entry which is preliminary data.</text>
</comment>
<feature type="compositionally biased region" description="Basic and acidic residues" evidence="1">
    <location>
        <begin position="210"/>
        <end position="235"/>
    </location>
</feature>
<feature type="region of interest" description="Disordered" evidence="1">
    <location>
        <begin position="313"/>
        <end position="367"/>
    </location>
</feature>
<feature type="compositionally biased region" description="Low complexity" evidence="1">
    <location>
        <begin position="32"/>
        <end position="43"/>
    </location>
</feature>
<organism evidence="3 4">
    <name type="scientific">Littorina saxatilis</name>
    <dbReference type="NCBI Taxonomy" id="31220"/>
    <lineage>
        <taxon>Eukaryota</taxon>
        <taxon>Metazoa</taxon>
        <taxon>Spiralia</taxon>
        <taxon>Lophotrochozoa</taxon>
        <taxon>Mollusca</taxon>
        <taxon>Gastropoda</taxon>
        <taxon>Caenogastropoda</taxon>
        <taxon>Littorinimorpha</taxon>
        <taxon>Littorinoidea</taxon>
        <taxon>Littorinidae</taxon>
        <taxon>Littorina</taxon>
    </lineage>
</organism>
<feature type="transmembrane region" description="Helical" evidence="2">
    <location>
        <begin position="79"/>
        <end position="102"/>
    </location>
</feature>
<evidence type="ECO:0000313" key="4">
    <source>
        <dbReference type="Proteomes" id="UP001374579"/>
    </source>
</evidence>
<dbReference type="Proteomes" id="UP001374579">
    <property type="component" value="Unassembled WGS sequence"/>
</dbReference>
<keyword evidence="2" id="KW-0472">Membrane</keyword>
<feature type="compositionally biased region" description="Gly residues" evidence="1">
    <location>
        <begin position="277"/>
        <end position="286"/>
    </location>
</feature>
<feature type="region of interest" description="Disordered" evidence="1">
    <location>
        <begin position="210"/>
        <end position="249"/>
    </location>
</feature>
<proteinExistence type="predicted"/>
<gene>
    <name evidence="3" type="ORF">V1264_011055</name>
</gene>
<keyword evidence="2" id="KW-0812">Transmembrane</keyword>
<feature type="compositionally biased region" description="Gly residues" evidence="1">
    <location>
        <begin position="354"/>
        <end position="366"/>
    </location>
</feature>
<feature type="compositionally biased region" description="Polar residues" evidence="1">
    <location>
        <begin position="12"/>
        <end position="31"/>
    </location>
</feature>
<evidence type="ECO:0000313" key="3">
    <source>
        <dbReference type="EMBL" id="KAK7111420.1"/>
    </source>
</evidence>
<protein>
    <submittedName>
        <fullName evidence="3">Uncharacterized protein</fullName>
    </submittedName>
</protein>
<feature type="compositionally biased region" description="Low complexity" evidence="1">
    <location>
        <begin position="287"/>
        <end position="297"/>
    </location>
</feature>
<accession>A0AAN9BUA6</accession>
<feature type="compositionally biased region" description="Gly residues" evidence="1">
    <location>
        <begin position="320"/>
        <end position="331"/>
    </location>
</feature>
<name>A0AAN9BUA6_9CAEN</name>
<feature type="transmembrane region" description="Helical" evidence="2">
    <location>
        <begin position="122"/>
        <end position="143"/>
    </location>
</feature>
<sequence>MGRARSDGYRFENSSRPGPRTSTSNGTPAAPSSNHRPSTSSSSGATRTWGSGRSREGHRVSRNRRPRDRGCRNKQVRQGIASVIFVLGIPCLIAGLILTIVSSDDGEESNKYPSSFNVAGPLLLALSVICFAVGVLLYNVVILQKLRDCMNLSDKDSFFRVHCPRLSGWIKPDTVAALNRAAINNLQTAPARSAMRKMPNPDLVALETGEGHAQDHPQGEEGHHYQGRDHHDSHQRYPPARRKRAVTFSEGDGDLDVAFAGLSTSSEPDRISVHSENGGGGGGGLTGSLNGHSPSSSLLSLRHCKIHPRDDVFWTDSSGDGSGGGEGGGAKTEGEGRGGGHPAASDAISVVDSGGDGGCGSGGVKGEIGVPVKFALTEIDEEPV</sequence>
<dbReference type="AlphaFoldDB" id="A0AAN9BUA6"/>
<keyword evidence="4" id="KW-1185">Reference proteome</keyword>
<keyword evidence="2" id="KW-1133">Transmembrane helix</keyword>
<feature type="compositionally biased region" description="Basic and acidic residues" evidence="1">
    <location>
        <begin position="1"/>
        <end position="10"/>
    </location>
</feature>
<evidence type="ECO:0000256" key="2">
    <source>
        <dbReference type="SAM" id="Phobius"/>
    </source>
</evidence>
<feature type="region of interest" description="Disordered" evidence="1">
    <location>
        <begin position="1"/>
        <end position="73"/>
    </location>
</feature>
<dbReference type="EMBL" id="JBAMIC010000002">
    <property type="protein sequence ID" value="KAK7111420.1"/>
    <property type="molecule type" value="Genomic_DNA"/>
</dbReference>
<evidence type="ECO:0000256" key="1">
    <source>
        <dbReference type="SAM" id="MobiDB-lite"/>
    </source>
</evidence>
<feature type="region of interest" description="Disordered" evidence="1">
    <location>
        <begin position="265"/>
        <end position="297"/>
    </location>
</feature>